<feature type="compositionally biased region" description="Basic and acidic residues" evidence="1">
    <location>
        <begin position="33"/>
        <end position="47"/>
    </location>
</feature>
<accession>A0AAW2FNY3</accession>
<keyword evidence="3" id="KW-1185">Reference proteome</keyword>
<gene>
    <name evidence="2" type="ORF">PUN28_009837</name>
</gene>
<comment type="caution">
    <text evidence="2">The sequence shown here is derived from an EMBL/GenBank/DDBJ whole genome shotgun (WGS) entry which is preliminary data.</text>
</comment>
<reference evidence="2 3" key="1">
    <citation type="submission" date="2023-03" db="EMBL/GenBank/DDBJ databases">
        <title>High recombination rates correlate with genetic variation in Cardiocondyla obscurior ants.</title>
        <authorList>
            <person name="Errbii M."/>
        </authorList>
    </citation>
    <scope>NUCLEOTIDE SEQUENCE [LARGE SCALE GENOMIC DNA]</scope>
    <source>
        <strain evidence="2">Alpha-2009</strain>
        <tissue evidence="2">Whole body</tissue>
    </source>
</reference>
<evidence type="ECO:0000313" key="2">
    <source>
        <dbReference type="EMBL" id="KAL0116456.1"/>
    </source>
</evidence>
<sequence length="149" mass="16558">MANLEDIGEDKLLIDLDDAENFEKIRSTMEKMNVEVENTKPPARKETAAQQQPCPSCKGAAAQQQRPNESTSQQPRLILSIKRNETGHSSPFQELLAGNELAGTEAVDVAEAEAEALQNATTAKYNHGIYTKKYFKRIQLCYVGEVNFV</sequence>
<dbReference type="EMBL" id="JADYXP020000009">
    <property type="protein sequence ID" value="KAL0116456.1"/>
    <property type="molecule type" value="Genomic_DNA"/>
</dbReference>
<feature type="compositionally biased region" description="Polar residues" evidence="1">
    <location>
        <begin position="62"/>
        <end position="75"/>
    </location>
</feature>
<evidence type="ECO:0000313" key="3">
    <source>
        <dbReference type="Proteomes" id="UP001430953"/>
    </source>
</evidence>
<proteinExistence type="predicted"/>
<organism evidence="2 3">
    <name type="scientific">Cardiocondyla obscurior</name>
    <dbReference type="NCBI Taxonomy" id="286306"/>
    <lineage>
        <taxon>Eukaryota</taxon>
        <taxon>Metazoa</taxon>
        <taxon>Ecdysozoa</taxon>
        <taxon>Arthropoda</taxon>
        <taxon>Hexapoda</taxon>
        <taxon>Insecta</taxon>
        <taxon>Pterygota</taxon>
        <taxon>Neoptera</taxon>
        <taxon>Endopterygota</taxon>
        <taxon>Hymenoptera</taxon>
        <taxon>Apocrita</taxon>
        <taxon>Aculeata</taxon>
        <taxon>Formicoidea</taxon>
        <taxon>Formicidae</taxon>
        <taxon>Myrmicinae</taxon>
        <taxon>Cardiocondyla</taxon>
    </lineage>
</organism>
<name>A0AAW2FNY3_9HYME</name>
<dbReference type="AlphaFoldDB" id="A0AAW2FNY3"/>
<dbReference type="Proteomes" id="UP001430953">
    <property type="component" value="Unassembled WGS sequence"/>
</dbReference>
<protein>
    <submittedName>
        <fullName evidence="2">Uncharacterized protein</fullName>
    </submittedName>
</protein>
<evidence type="ECO:0000256" key="1">
    <source>
        <dbReference type="SAM" id="MobiDB-lite"/>
    </source>
</evidence>
<feature type="region of interest" description="Disordered" evidence="1">
    <location>
        <begin position="33"/>
        <end position="76"/>
    </location>
</feature>